<dbReference type="EMBL" id="CP030840">
    <property type="protein sequence ID" value="AXC10764.1"/>
    <property type="molecule type" value="Genomic_DNA"/>
</dbReference>
<feature type="transmembrane region" description="Helical" evidence="1">
    <location>
        <begin position="96"/>
        <end position="113"/>
    </location>
</feature>
<keyword evidence="1" id="KW-0472">Membrane</keyword>
<keyword evidence="1" id="KW-0812">Transmembrane</keyword>
<protein>
    <recommendedName>
        <fullName evidence="4">DoxX family protein</fullName>
    </recommendedName>
</protein>
<name>A0A2Z5FW86_9BACT</name>
<dbReference type="KEGG" id="abas:ACPOL_1416"/>
<evidence type="ECO:0000313" key="3">
    <source>
        <dbReference type="Proteomes" id="UP000253606"/>
    </source>
</evidence>
<keyword evidence="1" id="KW-1133">Transmembrane helix</keyword>
<feature type="transmembrane region" description="Helical" evidence="1">
    <location>
        <begin position="41"/>
        <end position="65"/>
    </location>
</feature>
<accession>A0A2Z5FW86</accession>
<evidence type="ECO:0008006" key="4">
    <source>
        <dbReference type="Google" id="ProtNLM"/>
    </source>
</evidence>
<dbReference type="AlphaFoldDB" id="A0A2Z5FW86"/>
<dbReference type="OrthoDB" id="122849at2"/>
<evidence type="ECO:0000256" key="1">
    <source>
        <dbReference type="SAM" id="Phobius"/>
    </source>
</evidence>
<organism evidence="2 3">
    <name type="scientific">Acidisarcina polymorpha</name>
    <dbReference type="NCBI Taxonomy" id="2211140"/>
    <lineage>
        <taxon>Bacteria</taxon>
        <taxon>Pseudomonadati</taxon>
        <taxon>Acidobacteriota</taxon>
        <taxon>Terriglobia</taxon>
        <taxon>Terriglobales</taxon>
        <taxon>Acidobacteriaceae</taxon>
        <taxon>Acidisarcina</taxon>
    </lineage>
</organism>
<evidence type="ECO:0000313" key="2">
    <source>
        <dbReference type="EMBL" id="AXC10764.1"/>
    </source>
</evidence>
<feature type="transmembrane region" description="Helical" evidence="1">
    <location>
        <begin position="72"/>
        <end position="90"/>
    </location>
</feature>
<dbReference type="RefSeq" id="WP_114210638.1">
    <property type="nucleotide sequence ID" value="NZ_CP030840.1"/>
</dbReference>
<sequence>MKIAILIARILLGFVFAASGVVSILKLGKMGGMPADATTFLTLMVAHNYTVFVALLMLIGGLLLLVGRFVPIGLVLLGPILVNILLFHILFQVRGIITGLVCTGLEIFLIWAYRSSFRGLFIAAPEIS</sequence>
<gene>
    <name evidence="2" type="ORF">ACPOL_1416</name>
</gene>
<keyword evidence="3" id="KW-1185">Reference proteome</keyword>
<dbReference type="Proteomes" id="UP000253606">
    <property type="component" value="Chromosome"/>
</dbReference>
<reference evidence="2 3" key="1">
    <citation type="journal article" date="2018" name="Front. Microbiol.">
        <title>Hydrolytic Capabilities as a Key to Environmental Success: Chitinolytic and Cellulolytic Acidobacteria From Acidic Sub-arctic Soils and Boreal Peatlands.</title>
        <authorList>
            <person name="Belova S.E."/>
            <person name="Ravin N.V."/>
            <person name="Pankratov T.A."/>
            <person name="Rakitin A.L."/>
            <person name="Ivanova A.A."/>
            <person name="Beletsky A.V."/>
            <person name="Mardanov A.V."/>
            <person name="Sinninghe Damste J.S."/>
            <person name="Dedysh S.N."/>
        </authorList>
    </citation>
    <scope>NUCLEOTIDE SEQUENCE [LARGE SCALE GENOMIC DNA]</scope>
    <source>
        <strain evidence="2 3">SBC82</strain>
    </source>
</reference>
<proteinExistence type="predicted"/>